<organism evidence="1 2">
    <name type="scientific">Mesorhizobium huakuii</name>
    <dbReference type="NCBI Taxonomy" id="28104"/>
    <lineage>
        <taxon>Bacteria</taxon>
        <taxon>Pseudomonadati</taxon>
        <taxon>Pseudomonadota</taxon>
        <taxon>Alphaproteobacteria</taxon>
        <taxon>Hyphomicrobiales</taxon>
        <taxon>Phyllobacteriaceae</taxon>
        <taxon>Mesorhizobium</taxon>
    </lineage>
</organism>
<sequence>MHLDGVKNQLPEGVATAWISSLPRSSIAASPDDRMVDATSIDKAIGHGQFRMGARMAQWTFLSLYQHNSFLGRSVGLHPRGIQQKVETAFSKTKS</sequence>
<proteinExistence type="predicted"/>
<dbReference type="Proteomes" id="UP001322481">
    <property type="component" value="Chromosome"/>
</dbReference>
<accession>A0ABZ0VUD6</accession>
<protein>
    <submittedName>
        <fullName evidence="1">Uncharacterized protein</fullName>
    </submittedName>
</protein>
<keyword evidence="2" id="KW-1185">Reference proteome</keyword>
<name>A0ABZ0VUD6_9HYPH</name>
<dbReference type="RefSeq" id="WP_322415223.1">
    <property type="nucleotide sequence ID" value="NZ_CP139858.1"/>
</dbReference>
<evidence type="ECO:0000313" key="2">
    <source>
        <dbReference type="Proteomes" id="UP001322481"/>
    </source>
</evidence>
<evidence type="ECO:0000313" key="1">
    <source>
        <dbReference type="EMBL" id="WQC00424.1"/>
    </source>
</evidence>
<gene>
    <name evidence="1" type="ORF">U0R22_004629</name>
</gene>
<dbReference type="EMBL" id="CP139858">
    <property type="protein sequence ID" value="WQC00424.1"/>
    <property type="molecule type" value="Genomic_DNA"/>
</dbReference>
<reference evidence="1 2" key="1">
    <citation type="submission" date="2023-11" db="EMBL/GenBank/DDBJ databases">
        <authorList>
            <person name="Panchal A.K."/>
            <person name="Meaney J.S."/>
            <person name="Karas B.J."/>
            <person name="diCenzo G.C."/>
        </authorList>
    </citation>
    <scope>NUCLEOTIDE SEQUENCE [LARGE SCALE GENOMIC DNA]</scope>
    <source>
        <strain evidence="1 2">NZP2235</strain>
    </source>
</reference>